<name>A0A0C9XQ05_9AGAR</name>
<accession>A0A0C9XQ05</accession>
<dbReference type="AlphaFoldDB" id="A0A0C9XQ05"/>
<organism evidence="1 2">
    <name type="scientific">Laccaria amethystina LaAM-08-1</name>
    <dbReference type="NCBI Taxonomy" id="1095629"/>
    <lineage>
        <taxon>Eukaryota</taxon>
        <taxon>Fungi</taxon>
        <taxon>Dikarya</taxon>
        <taxon>Basidiomycota</taxon>
        <taxon>Agaricomycotina</taxon>
        <taxon>Agaricomycetes</taxon>
        <taxon>Agaricomycetidae</taxon>
        <taxon>Agaricales</taxon>
        <taxon>Agaricineae</taxon>
        <taxon>Hydnangiaceae</taxon>
        <taxon>Laccaria</taxon>
    </lineage>
</organism>
<reference evidence="2" key="2">
    <citation type="submission" date="2015-01" db="EMBL/GenBank/DDBJ databases">
        <title>Evolutionary Origins and Diversification of the Mycorrhizal Mutualists.</title>
        <authorList>
            <consortium name="DOE Joint Genome Institute"/>
            <consortium name="Mycorrhizal Genomics Consortium"/>
            <person name="Kohler A."/>
            <person name="Kuo A."/>
            <person name="Nagy L.G."/>
            <person name="Floudas D."/>
            <person name="Copeland A."/>
            <person name="Barry K.W."/>
            <person name="Cichocki N."/>
            <person name="Veneault-Fourrey C."/>
            <person name="LaButti K."/>
            <person name="Lindquist E.A."/>
            <person name="Lipzen A."/>
            <person name="Lundell T."/>
            <person name="Morin E."/>
            <person name="Murat C."/>
            <person name="Riley R."/>
            <person name="Ohm R."/>
            <person name="Sun H."/>
            <person name="Tunlid A."/>
            <person name="Henrissat B."/>
            <person name="Grigoriev I.V."/>
            <person name="Hibbett D.S."/>
            <person name="Martin F."/>
        </authorList>
    </citation>
    <scope>NUCLEOTIDE SEQUENCE [LARGE SCALE GENOMIC DNA]</scope>
    <source>
        <strain evidence="2">LaAM-08-1</strain>
    </source>
</reference>
<evidence type="ECO:0000313" key="1">
    <source>
        <dbReference type="EMBL" id="KIJ99721.1"/>
    </source>
</evidence>
<dbReference type="EMBL" id="KN838641">
    <property type="protein sequence ID" value="KIJ99721.1"/>
    <property type="molecule type" value="Genomic_DNA"/>
</dbReference>
<gene>
    <name evidence="1" type="ORF">K443DRAFT_623221</name>
</gene>
<dbReference type="Proteomes" id="UP000054477">
    <property type="component" value="Unassembled WGS sequence"/>
</dbReference>
<sequence length="69" mass="7975">IKKHTSEVFPTMFWAWPEFWTKKATSGVKNRLKSAKNHQKLVPVLGFGWKLIRKGKECIKKGFPCISEA</sequence>
<keyword evidence="2" id="KW-1185">Reference proteome</keyword>
<feature type="non-terminal residue" evidence="1">
    <location>
        <position position="1"/>
    </location>
</feature>
<reference evidence="1 2" key="1">
    <citation type="submission" date="2014-04" db="EMBL/GenBank/DDBJ databases">
        <authorList>
            <consortium name="DOE Joint Genome Institute"/>
            <person name="Kuo A."/>
            <person name="Kohler A."/>
            <person name="Nagy L.G."/>
            <person name="Floudas D."/>
            <person name="Copeland A."/>
            <person name="Barry K.W."/>
            <person name="Cichocki N."/>
            <person name="Veneault-Fourrey C."/>
            <person name="LaButti K."/>
            <person name="Lindquist E.A."/>
            <person name="Lipzen A."/>
            <person name="Lundell T."/>
            <person name="Morin E."/>
            <person name="Murat C."/>
            <person name="Sun H."/>
            <person name="Tunlid A."/>
            <person name="Henrissat B."/>
            <person name="Grigoriev I.V."/>
            <person name="Hibbett D.S."/>
            <person name="Martin F."/>
            <person name="Nordberg H.P."/>
            <person name="Cantor M.N."/>
            <person name="Hua S.X."/>
        </authorList>
    </citation>
    <scope>NUCLEOTIDE SEQUENCE [LARGE SCALE GENOMIC DNA]</scope>
    <source>
        <strain evidence="1 2">LaAM-08-1</strain>
    </source>
</reference>
<evidence type="ECO:0000313" key="2">
    <source>
        <dbReference type="Proteomes" id="UP000054477"/>
    </source>
</evidence>
<proteinExistence type="predicted"/>
<dbReference type="HOGENOM" id="CLU_2782798_0_0_1"/>
<protein>
    <submittedName>
        <fullName evidence="1">Uncharacterized protein</fullName>
    </submittedName>
</protein>